<organism evidence="1">
    <name type="scientific">freshwater metagenome</name>
    <dbReference type="NCBI Taxonomy" id="449393"/>
    <lineage>
        <taxon>unclassified sequences</taxon>
        <taxon>metagenomes</taxon>
        <taxon>ecological metagenomes</taxon>
    </lineage>
</organism>
<dbReference type="EMBL" id="CAEZYU010000164">
    <property type="protein sequence ID" value="CAB4761770.1"/>
    <property type="molecule type" value="Genomic_DNA"/>
</dbReference>
<sequence length="123" mass="13136">MVALGFAALGVITGCEPAPPPPAAAAAPTTPANLVSRAQYDAIVDGMSLEDVEWALGKRLTLFSESNSGTLSSRIYADTFEFGACTQSVYFGFQNYDVYSSDTLPFQLGNKAKYEYSCEGIIK</sequence>
<reference evidence="1" key="1">
    <citation type="submission" date="2020-05" db="EMBL/GenBank/DDBJ databases">
        <authorList>
            <person name="Chiriac C."/>
            <person name="Salcher M."/>
            <person name="Ghai R."/>
            <person name="Kavagutti S V."/>
        </authorList>
    </citation>
    <scope>NUCLEOTIDE SEQUENCE</scope>
</reference>
<evidence type="ECO:0000313" key="1">
    <source>
        <dbReference type="EMBL" id="CAB4761770.1"/>
    </source>
</evidence>
<gene>
    <name evidence="1" type="ORF">UFOPK2766_02255</name>
</gene>
<name>A0A6J6UPS9_9ZZZZ</name>
<accession>A0A6J6UPS9</accession>
<dbReference type="AlphaFoldDB" id="A0A6J6UPS9"/>
<protein>
    <submittedName>
        <fullName evidence="1">Unannotated protein</fullName>
    </submittedName>
</protein>
<proteinExistence type="predicted"/>